<dbReference type="STRING" id="698762.SAMN00808754_1493"/>
<reference evidence="2 3" key="1">
    <citation type="submission" date="2017-04" db="EMBL/GenBank/DDBJ databases">
        <authorList>
            <person name="Afonso C.L."/>
            <person name="Miller P.J."/>
            <person name="Scott M.A."/>
            <person name="Spackman E."/>
            <person name="Goraichik I."/>
            <person name="Dimitrov K.M."/>
            <person name="Suarez D.L."/>
            <person name="Swayne D.E."/>
        </authorList>
    </citation>
    <scope>NUCLEOTIDE SEQUENCE [LARGE SCALE GENOMIC DNA]</scope>
    <source>
        <strain evidence="2 3">ToBE</strain>
    </source>
</reference>
<dbReference type="GO" id="GO:0008270">
    <property type="term" value="F:zinc ion binding"/>
    <property type="evidence" value="ECO:0007669"/>
    <property type="project" value="InterPro"/>
</dbReference>
<dbReference type="EMBL" id="LT838272">
    <property type="protein sequence ID" value="SMB96458.1"/>
    <property type="molecule type" value="Genomic_DNA"/>
</dbReference>
<sequence length="446" mass="51433">MIRKLKKRKRVRIIGGGKSGKPPVVIFLDREFDYSRTVGRKLVIVLDPGYRYIGFAVCEPRGGKLVVYCRGVLRTRIPEIKGLMSDRRSFRRFRRYLSRYKKKRLSARQCRVLTKFKVPRNVRSKDRSNATLRHGVETHLNLYRKLLRFFPFPAHQVEFVMEDNVFDVRAMTWGKVYGADYQRSPRAPEGERKCILCGSQEDLHRHHLVPRKSGGTEVRENKVYLCVGCHEEVHAGRVFLPVRGIKQWRELGTMNAVMGVLREVPSISFVPAPEVVLKRRELGLEKDHADDGLAAAAAFCGCTGFDASVERRLMLVKFRRHARARVHAQRDRLYKVDGVIIARNRRKRGDQKDPSFADVFPLSPEQQRGLKVYPGTKILNPFRNDVLTIGGDVWVHIPTGRRFVATGVISEKYLYSPMLEEITGKSYIHPDQCRRVIRNEGIVVWS</sequence>
<dbReference type="CDD" id="cd00085">
    <property type="entry name" value="HNHc"/>
    <property type="match status" value="1"/>
</dbReference>
<evidence type="ECO:0000313" key="2">
    <source>
        <dbReference type="EMBL" id="SMB96458.1"/>
    </source>
</evidence>
<dbReference type="GO" id="GO:0004519">
    <property type="term" value="F:endonuclease activity"/>
    <property type="evidence" value="ECO:0007669"/>
    <property type="project" value="UniProtKB-KW"/>
</dbReference>
<gene>
    <name evidence="2" type="ORF">SAMN00808754_1493</name>
</gene>
<dbReference type="Gene3D" id="1.10.30.50">
    <property type="match status" value="1"/>
</dbReference>
<feature type="domain" description="HNH nuclease" evidence="1">
    <location>
        <begin position="184"/>
        <end position="231"/>
    </location>
</feature>
<keyword evidence="3" id="KW-1185">Reference proteome</keyword>
<name>A0A1W1VSX6_9FIRM</name>
<keyword evidence="2" id="KW-0255">Endonuclease</keyword>
<dbReference type="SMART" id="SM00507">
    <property type="entry name" value="HNHc"/>
    <property type="match status" value="1"/>
</dbReference>
<accession>A0A1W1VSX6</accession>
<dbReference type="InterPro" id="IPR003615">
    <property type="entry name" value="HNH_nuc"/>
</dbReference>
<keyword evidence="2" id="KW-0540">Nuclease</keyword>
<dbReference type="Proteomes" id="UP000192569">
    <property type="component" value="Chromosome I"/>
</dbReference>
<dbReference type="Pfam" id="PF14239">
    <property type="entry name" value="RRXRR"/>
    <property type="match status" value="1"/>
</dbReference>
<dbReference type="InterPro" id="IPR025938">
    <property type="entry name" value="RRXRR_dom"/>
</dbReference>
<evidence type="ECO:0000313" key="3">
    <source>
        <dbReference type="Proteomes" id="UP000192569"/>
    </source>
</evidence>
<dbReference type="AlphaFoldDB" id="A0A1W1VSX6"/>
<evidence type="ECO:0000259" key="1">
    <source>
        <dbReference type="SMART" id="SM00507"/>
    </source>
</evidence>
<keyword evidence="2" id="KW-0378">Hydrolase</keyword>
<dbReference type="Pfam" id="PF01844">
    <property type="entry name" value="HNH"/>
    <property type="match status" value="1"/>
</dbReference>
<organism evidence="2 3">
    <name type="scientific">Thermanaeromonas toyohensis ToBE</name>
    <dbReference type="NCBI Taxonomy" id="698762"/>
    <lineage>
        <taxon>Bacteria</taxon>
        <taxon>Bacillati</taxon>
        <taxon>Bacillota</taxon>
        <taxon>Clostridia</taxon>
        <taxon>Neomoorellales</taxon>
        <taxon>Neomoorellaceae</taxon>
        <taxon>Thermanaeromonas</taxon>
    </lineage>
</organism>
<dbReference type="GO" id="GO:0003676">
    <property type="term" value="F:nucleic acid binding"/>
    <property type="evidence" value="ECO:0007669"/>
    <property type="project" value="InterPro"/>
</dbReference>
<protein>
    <submittedName>
        <fullName evidence="2">HNH endonuclease</fullName>
    </submittedName>
</protein>
<proteinExistence type="predicted"/>
<dbReference type="InterPro" id="IPR002711">
    <property type="entry name" value="HNH"/>
</dbReference>